<keyword evidence="5" id="KW-0833">Ubl conjugation pathway</keyword>
<evidence type="ECO:0000313" key="8">
    <source>
        <dbReference type="EMBL" id="RWS23153.1"/>
    </source>
</evidence>
<keyword evidence="2" id="KW-0479">Metal-binding</keyword>
<keyword evidence="9" id="KW-1185">Reference proteome</keyword>
<protein>
    <submittedName>
        <fullName evidence="8">E3 ubiquitin-protein ligase RNF14-like protein</fullName>
    </submittedName>
</protein>
<dbReference type="EMBL" id="NCKV01007008">
    <property type="protein sequence ID" value="RWS23153.1"/>
    <property type="molecule type" value="Genomic_DNA"/>
</dbReference>
<accession>A0A443S6M0</accession>
<keyword evidence="6" id="KW-0862">Zinc</keyword>
<evidence type="ECO:0000259" key="7">
    <source>
        <dbReference type="PROSITE" id="PS51873"/>
    </source>
</evidence>
<dbReference type="GO" id="GO:0008270">
    <property type="term" value="F:zinc ion binding"/>
    <property type="evidence" value="ECO:0007669"/>
    <property type="project" value="UniProtKB-KW"/>
</dbReference>
<dbReference type="Pfam" id="PF22191">
    <property type="entry name" value="IBR_1"/>
    <property type="match status" value="1"/>
</dbReference>
<dbReference type="OrthoDB" id="10009520at2759"/>
<dbReference type="PROSITE" id="PS51873">
    <property type="entry name" value="TRIAD"/>
    <property type="match status" value="1"/>
</dbReference>
<proteinExistence type="predicted"/>
<name>A0A443S6M0_9ACAR</name>
<gene>
    <name evidence="8" type="ORF">B4U80_02496</name>
</gene>
<dbReference type="SUPFAM" id="SSF57850">
    <property type="entry name" value="RING/U-box"/>
    <property type="match status" value="1"/>
</dbReference>
<dbReference type="GO" id="GO:0016740">
    <property type="term" value="F:transferase activity"/>
    <property type="evidence" value="ECO:0007669"/>
    <property type="project" value="UniProtKB-KW"/>
</dbReference>
<dbReference type="VEuPathDB" id="VectorBase:LDEU008887"/>
<keyword evidence="1" id="KW-0808">Transferase</keyword>
<evidence type="ECO:0000256" key="1">
    <source>
        <dbReference type="ARBA" id="ARBA00022679"/>
    </source>
</evidence>
<feature type="domain" description="RING-type" evidence="7">
    <location>
        <begin position="1"/>
        <end position="69"/>
    </location>
</feature>
<dbReference type="AlphaFoldDB" id="A0A443S6M0"/>
<evidence type="ECO:0000313" key="9">
    <source>
        <dbReference type="Proteomes" id="UP000288716"/>
    </source>
</evidence>
<dbReference type="InterPro" id="IPR044066">
    <property type="entry name" value="TRIAD_supradom"/>
</dbReference>
<evidence type="ECO:0000256" key="6">
    <source>
        <dbReference type="ARBA" id="ARBA00022833"/>
    </source>
</evidence>
<evidence type="ECO:0000256" key="5">
    <source>
        <dbReference type="ARBA" id="ARBA00022786"/>
    </source>
</evidence>
<keyword evidence="3" id="KW-0677">Repeat</keyword>
<evidence type="ECO:0000256" key="4">
    <source>
        <dbReference type="ARBA" id="ARBA00022771"/>
    </source>
</evidence>
<evidence type="ECO:0000256" key="3">
    <source>
        <dbReference type="ARBA" id="ARBA00022737"/>
    </source>
</evidence>
<keyword evidence="4" id="KW-0863">Zinc-finger</keyword>
<dbReference type="Proteomes" id="UP000288716">
    <property type="component" value="Unassembled WGS sequence"/>
</dbReference>
<reference evidence="8 9" key="1">
    <citation type="journal article" date="2018" name="Gigascience">
        <title>Genomes of trombidid mites reveal novel predicted allergens and laterally-transferred genes associated with secondary metabolism.</title>
        <authorList>
            <person name="Dong X."/>
            <person name="Chaisiri K."/>
            <person name="Xia D."/>
            <person name="Armstrong S.D."/>
            <person name="Fang Y."/>
            <person name="Donnelly M.J."/>
            <person name="Kadowaki T."/>
            <person name="McGarry J.W."/>
            <person name="Darby A.C."/>
            <person name="Makepeace B.L."/>
        </authorList>
    </citation>
    <scope>NUCLEOTIDE SEQUENCE [LARGE SCALE GENOMIC DNA]</scope>
    <source>
        <strain evidence="8">UoL-UT</strain>
    </source>
</reference>
<evidence type="ECO:0000256" key="2">
    <source>
        <dbReference type="ARBA" id="ARBA00022723"/>
    </source>
</evidence>
<organism evidence="8 9">
    <name type="scientific">Leptotrombidium deliense</name>
    <dbReference type="NCBI Taxonomy" id="299467"/>
    <lineage>
        <taxon>Eukaryota</taxon>
        <taxon>Metazoa</taxon>
        <taxon>Ecdysozoa</taxon>
        <taxon>Arthropoda</taxon>
        <taxon>Chelicerata</taxon>
        <taxon>Arachnida</taxon>
        <taxon>Acari</taxon>
        <taxon>Acariformes</taxon>
        <taxon>Trombidiformes</taxon>
        <taxon>Prostigmata</taxon>
        <taxon>Anystina</taxon>
        <taxon>Parasitengona</taxon>
        <taxon>Trombiculoidea</taxon>
        <taxon>Trombiculidae</taxon>
        <taxon>Leptotrombidium</taxon>
    </lineage>
</organism>
<feature type="non-terminal residue" evidence="8">
    <location>
        <position position="69"/>
    </location>
</feature>
<dbReference type="Gene3D" id="1.20.120.1750">
    <property type="match status" value="1"/>
</dbReference>
<sequence>MYGSLTEKAELEKKYTKKKLEEEVEKELSNQCIKRKCKQCPICNVNIEKFEGCNKITCAKCKTYFCWLC</sequence>
<comment type="caution">
    <text evidence="8">The sequence shown here is derived from an EMBL/GenBank/DDBJ whole genome shotgun (WGS) entry which is preliminary data.</text>
</comment>